<sequence length="159" mass="17873">MTDYHLPPTLAEYEVAVDGWLRGFACDPDGTLNPMFEAIDRGEPGEAEPRWYVRLKGDEKEHITVWLTLGQRTLRYEAYVLPAPQENVSLVYETALRRNDKLVGAHFAIGVEDAVFLKGELPLVALNEAELDRIIGSLYSYTEAAFPVLLRLAFASKFA</sequence>
<dbReference type="InterPro" id="IPR019660">
    <property type="entry name" value="Put_sensory_transdc_reg_YbjN"/>
</dbReference>
<name>A0A6J7KGM7_9ZZZZ</name>
<dbReference type="EMBL" id="CAFBIY010000014">
    <property type="protein sequence ID" value="CAB4847121.1"/>
    <property type="molecule type" value="Genomic_DNA"/>
</dbReference>
<dbReference type="EMBL" id="CAFAAV010000015">
    <property type="protein sequence ID" value="CAB4804797.1"/>
    <property type="molecule type" value="Genomic_DNA"/>
</dbReference>
<proteinExistence type="predicted"/>
<dbReference type="EMBL" id="CAEZYF010000027">
    <property type="protein sequence ID" value="CAB4742462.1"/>
    <property type="molecule type" value="Genomic_DNA"/>
</dbReference>
<gene>
    <name evidence="2" type="ORF">UFOPK2656_02995</name>
    <name evidence="3" type="ORF">UFOPK3099_00345</name>
    <name evidence="4" type="ORF">UFOPK3267_00414</name>
    <name evidence="5" type="ORF">UFOPK3651_03138</name>
    <name evidence="6" type="ORF">UFOPK3931_00721</name>
    <name evidence="1" type="ORF">UFOPK4189_02807</name>
</gene>
<dbReference type="EMBL" id="CAFBOL010000012">
    <property type="protein sequence ID" value="CAB4979676.1"/>
    <property type="molecule type" value="Genomic_DNA"/>
</dbReference>
<dbReference type="AlphaFoldDB" id="A0A6J7KGM7"/>
<dbReference type="EMBL" id="CAFBMT010000030">
    <property type="protein sequence ID" value="CAB4955418.1"/>
    <property type="molecule type" value="Genomic_DNA"/>
</dbReference>
<organism evidence="5">
    <name type="scientific">freshwater metagenome</name>
    <dbReference type="NCBI Taxonomy" id="449393"/>
    <lineage>
        <taxon>unclassified sequences</taxon>
        <taxon>metagenomes</taxon>
        <taxon>ecological metagenomes</taxon>
    </lineage>
</organism>
<dbReference type="SUPFAM" id="SSF69635">
    <property type="entry name" value="Type III secretory system chaperone-like"/>
    <property type="match status" value="1"/>
</dbReference>
<dbReference type="Gene3D" id="3.30.1460.10">
    <property type="match status" value="1"/>
</dbReference>
<evidence type="ECO:0000313" key="4">
    <source>
        <dbReference type="EMBL" id="CAB4847121.1"/>
    </source>
</evidence>
<evidence type="ECO:0000313" key="6">
    <source>
        <dbReference type="EMBL" id="CAB4979676.1"/>
    </source>
</evidence>
<evidence type="ECO:0000313" key="5">
    <source>
        <dbReference type="EMBL" id="CAB4955418.1"/>
    </source>
</evidence>
<dbReference type="EMBL" id="CAESGF010000023">
    <property type="protein sequence ID" value="CAB4365050.1"/>
    <property type="molecule type" value="Genomic_DNA"/>
</dbReference>
<reference evidence="5" key="1">
    <citation type="submission" date="2020-05" db="EMBL/GenBank/DDBJ databases">
        <authorList>
            <person name="Chiriac C."/>
            <person name="Salcher M."/>
            <person name="Ghai R."/>
            <person name="Kavagutti S V."/>
        </authorList>
    </citation>
    <scope>NUCLEOTIDE SEQUENCE</scope>
</reference>
<evidence type="ECO:0000313" key="2">
    <source>
        <dbReference type="EMBL" id="CAB4742462.1"/>
    </source>
</evidence>
<evidence type="ECO:0000313" key="3">
    <source>
        <dbReference type="EMBL" id="CAB4804797.1"/>
    </source>
</evidence>
<protein>
    <submittedName>
        <fullName evidence="5">Unannotated protein</fullName>
    </submittedName>
</protein>
<evidence type="ECO:0000313" key="1">
    <source>
        <dbReference type="EMBL" id="CAB4365050.1"/>
    </source>
</evidence>
<dbReference type="Pfam" id="PF10722">
    <property type="entry name" value="YbjN"/>
    <property type="match status" value="1"/>
</dbReference>
<accession>A0A6J7KGM7</accession>